<dbReference type="Gene3D" id="2.60.120.460">
    <property type="entry name" value="YjbQ-like"/>
    <property type="match status" value="1"/>
</dbReference>
<dbReference type="InterPro" id="IPR001602">
    <property type="entry name" value="UPF0047_YjbQ-like"/>
</dbReference>
<evidence type="ECO:0000313" key="2">
    <source>
        <dbReference type="EMBL" id="AFZ71168.1"/>
    </source>
</evidence>
<keyword evidence="3" id="KW-1185">Reference proteome</keyword>
<reference evidence="3" key="1">
    <citation type="submission" date="2012-03" db="EMBL/GenBank/DDBJ databases">
        <title>Complete genome of Caldisphaera lagunensis DSM 15908.</title>
        <authorList>
            <person name="Lucas S."/>
            <person name="Copeland A."/>
            <person name="Lapidus A."/>
            <person name="Glavina del Rio T."/>
            <person name="Dalin E."/>
            <person name="Tice H."/>
            <person name="Bruce D."/>
            <person name="Goodwin L."/>
            <person name="Pitluck S."/>
            <person name="Peters L."/>
            <person name="Mikhailova N."/>
            <person name="Teshima H."/>
            <person name="Kyrpides N."/>
            <person name="Mavromatis K."/>
            <person name="Ivanova N."/>
            <person name="Brettin T."/>
            <person name="Detter J.C."/>
            <person name="Han C."/>
            <person name="Larimer F."/>
            <person name="Land M."/>
            <person name="Hauser L."/>
            <person name="Markowitz V."/>
            <person name="Cheng J.-F."/>
            <person name="Hugenholtz P."/>
            <person name="Woyke T."/>
            <person name="Wu D."/>
            <person name="Spring S."/>
            <person name="Schroeder M."/>
            <person name="Brambilla E."/>
            <person name="Klenk H.-P."/>
            <person name="Eisen J.A."/>
        </authorList>
    </citation>
    <scope>NUCLEOTIDE SEQUENCE [LARGE SCALE GENOMIC DNA]</scope>
    <source>
        <strain evidence="3">DSM 15908 / JCM 11604 / IC-154</strain>
    </source>
</reference>
<evidence type="ECO:0000256" key="1">
    <source>
        <dbReference type="ARBA" id="ARBA00005534"/>
    </source>
</evidence>
<dbReference type="InParanoid" id="L0ABA0"/>
<dbReference type="PANTHER" id="PTHR30615">
    <property type="entry name" value="UNCHARACTERIZED PROTEIN YJBQ-RELATED"/>
    <property type="match status" value="1"/>
</dbReference>
<accession>L0ABA0</accession>
<gene>
    <name evidence="2" type="ordered locus">Calag_1465</name>
</gene>
<comment type="similarity">
    <text evidence="1">Belongs to the UPF0047 family.</text>
</comment>
<dbReference type="SUPFAM" id="SSF111038">
    <property type="entry name" value="YjbQ-like"/>
    <property type="match status" value="1"/>
</dbReference>
<dbReference type="PROSITE" id="PS01314">
    <property type="entry name" value="UPF0047"/>
    <property type="match status" value="1"/>
</dbReference>
<dbReference type="AlphaFoldDB" id="L0ABA0"/>
<dbReference type="STRING" id="1056495.Calag_1465"/>
<protein>
    <submittedName>
        <fullName evidence="2">Secondary thiamine-phosphate synthase enzyme</fullName>
    </submittedName>
</protein>
<proteinExistence type="inferred from homology"/>
<dbReference type="Proteomes" id="UP000010469">
    <property type="component" value="Chromosome"/>
</dbReference>
<dbReference type="EMBL" id="CP003378">
    <property type="protein sequence ID" value="AFZ71168.1"/>
    <property type="molecule type" value="Genomic_DNA"/>
</dbReference>
<dbReference type="NCBIfam" id="TIGR00149">
    <property type="entry name" value="TIGR00149_YjbQ"/>
    <property type="match status" value="1"/>
</dbReference>
<evidence type="ECO:0000313" key="3">
    <source>
        <dbReference type="Proteomes" id="UP000010469"/>
    </source>
</evidence>
<dbReference type="KEGG" id="clg:Calag_1465"/>
<dbReference type="eggNOG" id="arCOG04214">
    <property type="taxonomic scope" value="Archaea"/>
</dbReference>
<dbReference type="Pfam" id="PF01894">
    <property type="entry name" value="YjbQ"/>
    <property type="match status" value="1"/>
</dbReference>
<name>L0ABA0_CALLD</name>
<dbReference type="PANTHER" id="PTHR30615:SF8">
    <property type="entry name" value="UPF0047 PROTEIN C4A8.02C"/>
    <property type="match status" value="1"/>
</dbReference>
<dbReference type="HOGENOM" id="CLU_096980_1_2_2"/>
<organism evidence="2 3">
    <name type="scientific">Caldisphaera lagunensis (strain DSM 15908 / JCM 11604 / ANMR 0165 / IC-154)</name>
    <dbReference type="NCBI Taxonomy" id="1056495"/>
    <lineage>
        <taxon>Archaea</taxon>
        <taxon>Thermoproteota</taxon>
        <taxon>Thermoprotei</taxon>
        <taxon>Acidilobales</taxon>
        <taxon>Caldisphaeraceae</taxon>
        <taxon>Caldisphaera</taxon>
    </lineage>
</organism>
<sequence length="136" mass="15744">MKFEVSNIEINTNQRIEILDITNKVENIIKQKNYEKGILNLYVLHTTAAITLNEYEPNLEEDLKRIISEIFRPDGDWKHNLIDDNAHAHLASSFIGNSRSLLIESGKIVLGTWQRILFIELDGPRKRMVKIVFIGE</sequence>
<dbReference type="OrthoDB" id="6663at2157"/>
<dbReference type="RefSeq" id="WP_015233065.1">
    <property type="nucleotide sequence ID" value="NC_019791.1"/>
</dbReference>
<dbReference type="InterPro" id="IPR035917">
    <property type="entry name" value="YjbQ-like_sf"/>
</dbReference>
<dbReference type="GeneID" id="14212725"/>
<dbReference type="PIRSF" id="PIRSF004681">
    <property type="entry name" value="UCP004681"/>
    <property type="match status" value="1"/>
</dbReference>